<organism evidence="2 3">
    <name type="scientific">Streptomyces andamanensis</name>
    <dbReference type="NCBI Taxonomy" id="1565035"/>
    <lineage>
        <taxon>Bacteria</taxon>
        <taxon>Bacillati</taxon>
        <taxon>Actinomycetota</taxon>
        <taxon>Actinomycetes</taxon>
        <taxon>Kitasatosporales</taxon>
        <taxon>Streptomycetaceae</taxon>
        <taxon>Streptomyces</taxon>
    </lineage>
</organism>
<feature type="signal peptide" evidence="1">
    <location>
        <begin position="1"/>
        <end position="30"/>
    </location>
</feature>
<sequence length="1006" mass="105262">MRASVIRVGRVRAAVLAVLASLFVAGAGQAAADDLPPLPLGSDCNLVSETKAGPGTMDFRPTALQPTRIEAPGGTAKTSVTGTRTESMTTTATISVSAKLSVAEVEASASTGHTAQQSLTYGTEVQQNVSVRPGQYALVSYGVYSWKTTYARTYTIPGCNKDASALPWFADYSYMWVPMYAGWKIEYFPPNGSGSSGGNPPGPVTVPTKPQLVTSVYGLPDGTVLNTNDTHRVYKMAGGAPIWQSTCDGGLCPDARPTTQAVIDAGPAAPSDGATVQDQQGQIFRFVGGAPIHMATCDGSGCGTPVKVSTWSVAALDHMRPVPADGATAQDQQGQIFKFAGGAPIHMATCDGSGCGTPVKVSTWSIATLEHMRPYPMDGATVQDQQGQIFKFAGGAPIHMATCDGSGCGSPVKVSTWSVATLDHMNPAPVDGSTVQDQQGQIFKFAGGAPIHMATCDGSGCGTPVKVSTWSIAALEHMRPYPMDGTTIRDQQGQIFKFVGGAPVHMATCDPGCGAPVPVSTWSVSHLDHMLAVPMDGSTVSTENGTVYKFAAGYPFRLSGCSSDCGFPVPVTQWSVDHREHMADRPVDGISLVAADTGTLYRTSGGFTDPVGPCPQTSGCQWAPRVDQSSVEFLTDPSANHGPLYGQLTRYVNGSGDHYSATGSVPPGYRAEGPLGQLDLVQEPGTHPLYACQNGAEEFSSVRDDCEGSPRIALLGHLYDSPAPDGPPMLAVYRCKDGTAGEHFDSTDPKCEGKVQESLLGYTIGYGALTRYVHQGAPSDHWTTTRAAGAGYRPEIAMGMVSLVGGPGTRALYSCRSGSDEFTSLQADCEGATKLAGIGWAWEAPVAGVPSLPLYRCRIAGGEHFVSHDAKCEGMQQETLLGYVVARAAVTRSIRGTDHAEGTAGLSAGYRAEAVHGYLSLVAEPGTKALYQCRAGGDDFTSLDSGCEGQTVQGTLGYVWSEPPAGRPSTPVYRCNTGGGDHFDSVREDCEGQHSEGLQGYLLTTP</sequence>
<comment type="caution">
    <text evidence="2">The sequence shown here is derived from an EMBL/GenBank/DDBJ whole genome shotgun (WGS) entry which is preliminary data.</text>
</comment>
<accession>A0ABV8TKC1</accession>
<feature type="chain" id="PRO_5046241734" evidence="1">
    <location>
        <begin position="31"/>
        <end position="1006"/>
    </location>
</feature>
<evidence type="ECO:0000313" key="2">
    <source>
        <dbReference type="EMBL" id="MFC4331119.1"/>
    </source>
</evidence>
<dbReference type="Proteomes" id="UP001595824">
    <property type="component" value="Unassembled WGS sequence"/>
</dbReference>
<gene>
    <name evidence="2" type="ORF">ACFPC0_25740</name>
</gene>
<evidence type="ECO:0000313" key="3">
    <source>
        <dbReference type="Proteomes" id="UP001595824"/>
    </source>
</evidence>
<name>A0ABV8TKC1_9ACTN</name>
<dbReference type="EMBL" id="JBHSDP010000024">
    <property type="protein sequence ID" value="MFC4331119.1"/>
    <property type="molecule type" value="Genomic_DNA"/>
</dbReference>
<proteinExistence type="predicted"/>
<reference evidence="3" key="1">
    <citation type="journal article" date="2019" name="Int. J. Syst. Evol. Microbiol.">
        <title>The Global Catalogue of Microorganisms (GCM) 10K type strain sequencing project: providing services to taxonomists for standard genome sequencing and annotation.</title>
        <authorList>
            <consortium name="The Broad Institute Genomics Platform"/>
            <consortium name="The Broad Institute Genome Sequencing Center for Infectious Disease"/>
            <person name="Wu L."/>
            <person name="Ma J."/>
        </authorList>
    </citation>
    <scope>NUCLEOTIDE SEQUENCE [LARGE SCALE GENOMIC DNA]</scope>
    <source>
        <strain evidence="3">PCU 347</strain>
    </source>
</reference>
<keyword evidence="1" id="KW-0732">Signal</keyword>
<dbReference type="RefSeq" id="WP_381742289.1">
    <property type="nucleotide sequence ID" value="NZ_JBHSDP010000024.1"/>
</dbReference>
<keyword evidence="3" id="KW-1185">Reference proteome</keyword>
<evidence type="ECO:0000256" key="1">
    <source>
        <dbReference type="SAM" id="SignalP"/>
    </source>
</evidence>
<protein>
    <submittedName>
        <fullName evidence="2">Uncharacterized protein</fullName>
    </submittedName>
</protein>